<evidence type="ECO:0000259" key="12">
    <source>
        <dbReference type="PROSITE" id="PS50010"/>
    </source>
</evidence>
<dbReference type="SUPFAM" id="SSF50729">
    <property type="entry name" value="PH domain-like"/>
    <property type="match status" value="1"/>
</dbReference>
<feature type="domain" description="DH" evidence="12">
    <location>
        <begin position="1157"/>
        <end position="1423"/>
    </location>
</feature>
<feature type="domain" description="EH" evidence="13">
    <location>
        <begin position="146"/>
        <end position="229"/>
    </location>
</feature>
<evidence type="ECO:0000256" key="7">
    <source>
        <dbReference type="SAM" id="Coils"/>
    </source>
</evidence>
<evidence type="ECO:0000256" key="8">
    <source>
        <dbReference type="SAM" id="MobiDB-lite"/>
    </source>
</evidence>
<keyword evidence="3" id="KW-0963">Cytoplasm</keyword>
<dbReference type="SMART" id="SM00239">
    <property type="entry name" value="C2"/>
    <property type="match status" value="1"/>
</dbReference>
<dbReference type="PROSITE" id="PS50031">
    <property type="entry name" value="EH"/>
    <property type="match status" value="2"/>
</dbReference>
<feature type="domain" description="SH3" evidence="9">
    <location>
        <begin position="718"/>
        <end position="780"/>
    </location>
</feature>
<keyword evidence="5" id="KW-0106">Calcium</keyword>
<feature type="domain" description="SH3" evidence="9">
    <location>
        <begin position="888"/>
        <end position="946"/>
    </location>
</feature>
<dbReference type="GO" id="GO:0035025">
    <property type="term" value="P:positive regulation of Rho protein signal transduction"/>
    <property type="evidence" value="ECO:0007669"/>
    <property type="project" value="TreeGrafter"/>
</dbReference>
<feature type="region of interest" description="Disordered" evidence="8">
    <location>
        <begin position="643"/>
        <end position="716"/>
    </location>
</feature>
<evidence type="ECO:0000259" key="13">
    <source>
        <dbReference type="PROSITE" id="PS50031"/>
    </source>
</evidence>
<dbReference type="SUPFAM" id="SSF47473">
    <property type="entry name" value="EF-hand"/>
    <property type="match status" value="2"/>
</dbReference>
<dbReference type="PROSITE" id="PS00018">
    <property type="entry name" value="EF_HAND_1"/>
    <property type="match status" value="1"/>
</dbReference>
<dbReference type="SMART" id="SM00027">
    <property type="entry name" value="EH"/>
    <property type="match status" value="2"/>
</dbReference>
<dbReference type="SMART" id="SM00325">
    <property type="entry name" value="RhoGEF"/>
    <property type="match status" value="1"/>
</dbReference>
<sequence>MAGDWRINAEERVRYESYFQQCGPTQGYLLGEQARDFFVKSGLPGDILRKIWDLADVTTDGRLDLREFIIACHLIALQVQKKGPLPATLPPSLLSDSVGTINDIRTVTALPLTINASNQPSISNQLPGSILKTAGLNNIPSVTPTIRSKYIQNFHSLVDATKTNGFMSGLQAKTILQQTGLSNALLHQIWDLADHDKDGCLTSDEFVIAMHCCDIARTGQPLPTHFPDEWLVKNIAPTEAAAANRLSDAAAEAERKSILATYEEKRLKNYEDGNRELERRRQLLREQEEREQKEREERERKREYELQKQKDEQDRKKQMEIEKQLEKQRQIEQQKEEERKKLFEQREAARKEMERKSRLEWERQRMQELSSQKSRLLEQINDLKSRGKASELELESMDDTMQRSQAKISQTETAIHKIDESIAEIQRNIMSERSLFDNAEQQVKDLKMQLNNVQAERESLDSSLNQLNEYIEFGTSNRESDQIKYLQAQIEAMKEENTQIDEQIVATTDQSKEHQNQMEELRLQLDQLEQEAKVKQTIEKVAIPVIPVTDFANFDQFNANIPTEDINEQSTDVSSSLFVAPTTTSPLPTIDVDPFQTVDPFASHSDVVMTTAANDWFQPTKEDQNTITVDPFLPKVEPTESVPAIASPRIKKAAPKANPNNKTTPKSPPTTADPWGESATAHTNRNDWAQFNNNTSSPFGTASDWPQPANVSSENSSTDLIQYQALYDYLPERPDELAITSGDIIAVDPSKQQDEHWLYGHIGNDKQGFFPVVYAERIVSTPSNNVVDTTSPLLSGSWVITLADYEGKTVDKHLSFPKSELILVREQKDATWYSGQLQDKVGWFPRKYVRPATDVEIENSKNTAKTTPTNEKSLNLPTSNDPSSNSVDSAGLYEAIYAYEATDPSDLTFQVGEHIIVLKRDGDWWTGCIGDRTGLFPSNYVQQVNHIQETAISIKPFQSTEEDRLSFEEGQTIYITGKDDTGFTEEDRLSFEEGQTIYITGKDDTGLYQGEIRFPDQPVRVGWFPAECVQIQEINPAASSQPNTLKLPQCIAIFPYEAQQDDELSFPADAVLEILHEANASGWFQARLGDQIGLIPSTYVQPVESHNQSSSVQCQLSSNMIPSTPTTANSSQHPSCDNSTIVSMDASSSHEILNNSSRISAIRELIDTEQRYVNDLRIIANEFIKPLSNGRVLNDYEIEQLFSNWFSLIACNTVFLSTLEEQVQYKEHDLPSDIEVSMRTSRSVSMSNISIVTPTPTVPFVEKRPRSLSPHVYDSPPGHRLSYPIENECHQRSDDNIVPQLSHLASSMTIDQSTRIGEILCSYLPYMADTYFEYCNCRSQANKYLQSKVELNEQFRSYLQVFQSKTGGLSLNGFLTKPIQRVTRYPLLIEKILKHTPINHPDYRSIQQAFECARQLNKRINKQISEQENSVRLDWLQRHIALNTDETSADGYIFDELLKFNSMTKFHIQRQLLLHGLLMKVSSGKELVAFLFNDFLLLSTIKVSSHNWQSQLFESKSNLQLKLYRLPLLLADIILAHEILNDQLSFSIRTKIHEKPLLLKTQHTNIRTLWVKTINNALENYQTTEKSILTDKALFTIKDQKPKSAIARLILTAVEARDLVSSAASTERHRSLNPYCEITVGSLTLRTPFMNRTNNPKWNATVEFALYDLVEDSIHINIFDNEVFSPNENIGYTSMHLIDILPYAFDTFLSQSSSSHTSIQTIYLNNGASMVMKCAIEFLS</sequence>
<dbReference type="PRINTS" id="PR00452">
    <property type="entry name" value="SH3DOMAIN"/>
</dbReference>
<evidence type="ECO:0000259" key="11">
    <source>
        <dbReference type="PROSITE" id="PS50004"/>
    </source>
</evidence>
<evidence type="ECO:0008006" key="17">
    <source>
        <dbReference type="Google" id="ProtNLM"/>
    </source>
</evidence>
<dbReference type="Gene3D" id="1.20.900.10">
    <property type="entry name" value="Dbl homology (DH) domain"/>
    <property type="match status" value="1"/>
</dbReference>
<dbReference type="Gene3D" id="2.30.30.40">
    <property type="entry name" value="SH3 Domains"/>
    <property type="match status" value="6"/>
</dbReference>
<dbReference type="InterPro" id="IPR011992">
    <property type="entry name" value="EF-hand-dom_pair"/>
</dbReference>
<feature type="domain" description="C2" evidence="11">
    <location>
        <begin position="1589"/>
        <end position="1710"/>
    </location>
</feature>
<dbReference type="PROSITE" id="PS50222">
    <property type="entry name" value="EF_HAND_2"/>
    <property type="match status" value="2"/>
</dbReference>
<feature type="coiled-coil region" evidence="7">
    <location>
        <begin position="422"/>
        <end position="538"/>
    </location>
</feature>
<feature type="compositionally biased region" description="Low complexity" evidence="8">
    <location>
        <begin position="655"/>
        <end position="672"/>
    </location>
</feature>
<feature type="compositionally biased region" description="Polar residues" evidence="8">
    <location>
        <begin position="680"/>
        <end position="700"/>
    </location>
</feature>
<dbReference type="SUPFAM" id="SSF48065">
    <property type="entry name" value="DBL homology domain (DH-domain)"/>
    <property type="match status" value="1"/>
</dbReference>
<comment type="subcellular location">
    <subcellularLocation>
        <location evidence="1">Cytoplasm</location>
    </subcellularLocation>
</comment>
<dbReference type="PROSITE" id="PS50010">
    <property type="entry name" value="DH_2"/>
    <property type="match status" value="1"/>
</dbReference>
<evidence type="ECO:0000256" key="1">
    <source>
        <dbReference type="ARBA" id="ARBA00004496"/>
    </source>
</evidence>
<dbReference type="OrthoDB" id="2015333at2759"/>
<proteinExistence type="predicted"/>
<dbReference type="SMART" id="SM00054">
    <property type="entry name" value="EFh"/>
    <property type="match status" value="2"/>
</dbReference>
<evidence type="ECO:0000256" key="6">
    <source>
        <dbReference type="PROSITE-ProRule" id="PRU00192"/>
    </source>
</evidence>
<dbReference type="PANTHER" id="PTHR46006">
    <property type="entry name" value="RHO GUANINE NUCLEOTIDE EXCHANGE FACTOR AT 64C, ISOFORM A"/>
    <property type="match status" value="1"/>
</dbReference>
<evidence type="ECO:0000256" key="2">
    <source>
        <dbReference type="ARBA" id="ARBA00022443"/>
    </source>
</evidence>
<dbReference type="InterPro" id="IPR018247">
    <property type="entry name" value="EF_Hand_1_Ca_BS"/>
</dbReference>
<dbReference type="Gene3D" id="1.10.238.10">
    <property type="entry name" value="EF-hand"/>
    <property type="match status" value="2"/>
</dbReference>
<dbReference type="GO" id="GO:0005737">
    <property type="term" value="C:cytoplasm"/>
    <property type="evidence" value="ECO:0007669"/>
    <property type="project" value="UniProtKB-SubCell"/>
</dbReference>
<dbReference type="SUPFAM" id="SSF49562">
    <property type="entry name" value="C2 domain (Calcium/lipid-binding domain, CaLB)"/>
    <property type="match status" value="1"/>
</dbReference>
<dbReference type="Pfam" id="PF00621">
    <property type="entry name" value="RhoGEF"/>
    <property type="match status" value="2"/>
</dbReference>
<feature type="domain" description="SH3" evidence="9">
    <location>
        <begin position="794"/>
        <end position="854"/>
    </location>
</feature>
<evidence type="ECO:0000256" key="5">
    <source>
        <dbReference type="ARBA" id="ARBA00022837"/>
    </source>
</evidence>
<name>A0A815W852_9BILA</name>
<dbReference type="PROSITE" id="PS50002">
    <property type="entry name" value="SH3"/>
    <property type="match status" value="5"/>
</dbReference>
<dbReference type="InterPro" id="IPR000008">
    <property type="entry name" value="C2_dom"/>
</dbReference>
<feature type="compositionally biased region" description="Polar residues" evidence="8">
    <location>
        <begin position="860"/>
        <end position="886"/>
    </location>
</feature>
<feature type="domain" description="SH3" evidence="9">
    <location>
        <begin position="972"/>
        <end position="1034"/>
    </location>
</feature>
<keyword evidence="2 6" id="KW-0728">SH3 domain</keyword>
<dbReference type="GO" id="GO:0006897">
    <property type="term" value="P:endocytosis"/>
    <property type="evidence" value="ECO:0007669"/>
    <property type="project" value="UniProtKB-KW"/>
</dbReference>
<dbReference type="SMART" id="SM00326">
    <property type="entry name" value="SH3"/>
    <property type="match status" value="5"/>
</dbReference>
<dbReference type="Gene3D" id="2.30.29.30">
    <property type="entry name" value="Pleckstrin-homology domain (PH domain)/Phosphotyrosine-binding domain (PTB)"/>
    <property type="match status" value="1"/>
</dbReference>
<dbReference type="InterPro" id="IPR000261">
    <property type="entry name" value="EH_dom"/>
</dbReference>
<dbReference type="InterPro" id="IPR035892">
    <property type="entry name" value="C2_domain_sf"/>
</dbReference>
<dbReference type="Pfam" id="PF07653">
    <property type="entry name" value="SH3_2"/>
    <property type="match status" value="1"/>
</dbReference>
<dbReference type="SMART" id="SM00233">
    <property type="entry name" value="PH"/>
    <property type="match status" value="1"/>
</dbReference>
<feature type="region of interest" description="Disordered" evidence="8">
    <location>
        <begin position="859"/>
        <end position="886"/>
    </location>
</feature>
<dbReference type="Proteomes" id="UP000663834">
    <property type="component" value="Unassembled WGS sequence"/>
</dbReference>
<feature type="domain" description="PH" evidence="10">
    <location>
        <begin position="1471"/>
        <end position="1579"/>
    </location>
</feature>
<dbReference type="Gene3D" id="2.60.40.150">
    <property type="entry name" value="C2 domain"/>
    <property type="match status" value="1"/>
</dbReference>
<dbReference type="EMBL" id="CAJNOW010008468">
    <property type="protein sequence ID" value="CAF1537565.1"/>
    <property type="molecule type" value="Genomic_DNA"/>
</dbReference>
<dbReference type="InterPro" id="IPR001452">
    <property type="entry name" value="SH3_domain"/>
</dbReference>
<dbReference type="Pfam" id="PF00018">
    <property type="entry name" value="SH3_1"/>
    <property type="match status" value="4"/>
</dbReference>
<dbReference type="InterPro" id="IPR000219">
    <property type="entry name" value="DH_dom"/>
</dbReference>
<gene>
    <name evidence="15" type="ORF">KQP761_LOCUS16732</name>
</gene>
<organism evidence="15 16">
    <name type="scientific">Rotaria magnacalcarata</name>
    <dbReference type="NCBI Taxonomy" id="392030"/>
    <lineage>
        <taxon>Eukaryota</taxon>
        <taxon>Metazoa</taxon>
        <taxon>Spiralia</taxon>
        <taxon>Gnathifera</taxon>
        <taxon>Rotifera</taxon>
        <taxon>Eurotatoria</taxon>
        <taxon>Bdelloidea</taxon>
        <taxon>Philodinida</taxon>
        <taxon>Philodinidae</taxon>
        <taxon>Rotaria</taxon>
    </lineage>
</organism>
<protein>
    <recommendedName>
        <fullName evidence="17">Intersectin-1</fullName>
    </recommendedName>
</protein>
<evidence type="ECO:0000313" key="16">
    <source>
        <dbReference type="Proteomes" id="UP000663834"/>
    </source>
</evidence>
<dbReference type="Gene3D" id="1.10.287.1490">
    <property type="match status" value="1"/>
</dbReference>
<keyword evidence="7" id="KW-0175">Coiled coil</keyword>
<evidence type="ECO:0000313" key="15">
    <source>
        <dbReference type="EMBL" id="CAF1537565.1"/>
    </source>
</evidence>
<dbReference type="InterPro" id="IPR036028">
    <property type="entry name" value="SH3-like_dom_sf"/>
</dbReference>
<feature type="domain" description="SH3" evidence="9">
    <location>
        <begin position="1045"/>
        <end position="1105"/>
    </location>
</feature>
<evidence type="ECO:0000259" key="10">
    <source>
        <dbReference type="PROSITE" id="PS50003"/>
    </source>
</evidence>
<evidence type="ECO:0000259" key="9">
    <source>
        <dbReference type="PROSITE" id="PS50002"/>
    </source>
</evidence>
<comment type="caution">
    <text evidence="15">The sequence shown here is derived from an EMBL/GenBank/DDBJ whole genome shotgun (WGS) entry which is preliminary data.</text>
</comment>
<dbReference type="Pfam" id="PF12763">
    <property type="entry name" value="EH"/>
    <property type="match status" value="2"/>
</dbReference>
<dbReference type="Pfam" id="PF00168">
    <property type="entry name" value="C2"/>
    <property type="match status" value="1"/>
</dbReference>
<feature type="domain" description="EH" evidence="13">
    <location>
        <begin position="11"/>
        <end position="100"/>
    </location>
</feature>
<evidence type="ECO:0000259" key="14">
    <source>
        <dbReference type="PROSITE" id="PS50222"/>
    </source>
</evidence>
<feature type="domain" description="EF-hand" evidence="14">
    <location>
        <begin position="43"/>
        <end position="78"/>
    </location>
</feature>
<dbReference type="InterPro" id="IPR051480">
    <property type="entry name" value="Endocytic_GEF_Adapter"/>
</dbReference>
<dbReference type="PANTHER" id="PTHR46006:SF6">
    <property type="entry name" value="INTERSECTIN-2 ISOFORM X1"/>
    <property type="match status" value="1"/>
</dbReference>
<dbReference type="SUPFAM" id="SSF50044">
    <property type="entry name" value="SH3-domain"/>
    <property type="match status" value="5"/>
</dbReference>
<dbReference type="GO" id="GO:0005509">
    <property type="term" value="F:calcium ion binding"/>
    <property type="evidence" value="ECO:0007669"/>
    <property type="project" value="InterPro"/>
</dbReference>
<dbReference type="InterPro" id="IPR011993">
    <property type="entry name" value="PH-like_dom_sf"/>
</dbReference>
<feature type="region of interest" description="Disordered" evidence="8">
    <location>
        <begin position="287"/>
        <end position="339"/>
    </location>
</feature>
<dbReference type="CDD" id="cd00174">
    <property type="entry name" value="SH3"/>
    <property type="match status" value="1"/>
</dbReference>
<reference evidence="15" key="1">
    <citation type="submission" date="2021-02" db="EMBL/GenBank/DDBJ databases">
        <authorList>
            <person name="Nowell W R."/>
        </authorList>
    </citation>
    <scope>NUCLEOTIDE SEQUENCE</scope>
</reference>
<dbReference type="InterPro" id="IPR001849">
    <property type="entry name" value="PH_domain"/>
</dbReference>
<dbReference type="GO" id="GO:0005085">
    <property type="term" value="F:guanyl-nucleotide exchange factor activity"/>
    <property type="evidence" value="ECO:0007669"/>
    <property type="project" value="InterPro"/>
</dbReference>
<accession>A0A815W852</accession>
<dbReference type="InterPro" id="IPR035899">
    <property type="entry name" value="DBL_dom_sf"/>
</dbReference>
<dbReference type="PROSITE" id="PS50004">
    <property type="entry name" value="C2"/>
    <property type="match status" value="1"/>
</dbReference>
<feature type="domain" description="EF-hand" evidence="14">
    <location>
        <begin position="181"/>
        <end position="216"/>
    </location>
</feature>
<keyword evidence="4" id="KW-0254">Endocytosis</keyword>
<evidence type="ECO:0000256" key="3">
    <source>
        <dbReference type="ARBA" id="ARBA00022490"/>
    </source>
</evidence>
<dbReference type="InterPro" id="IPR002048">
    <property type="entry name" value="EF_hand_dom"/>
</dbReference>
<dbReference type="CDD" id="cd00052">
    <property type="entry name" value="EH"/>
    <property type="match status" value="2"/>
</dbReference>
<dbReference type="Pfam" id="PF16652">
    <property type="entry name" value="PH_13"/>
    <property type="match status" value="1"/>
</dbReference>
<dbReference type="PROSITE" id="PS50003">
    <property type="entry name" value="PH_DOMAIN"/>
    <property type="match status" value="1"/>
</dbReference>
<evidence type="ECO:0000256" key="4">
    <source>
        <dbReference type="ARBA" id="ARBA00022583"/>
    </source>
</evidence>
<dbReference type="CDD" id="cd00160">
    <property type="entry name" value="RhoGEF"/>
    <property type="match status" value="1"/>
</dbReference>